<protein>
    <submittedName>
        <fullName evidence="3">Acyltransferase</fullName>
    </submittedName>
</protein>
<dbReference type="EMBL" id="QXGM01000001">
    <property type="protein sequence ID" value="RSX55535.1"/>
    <property type="molecule type" value="Genomic_DNA"/>
</dbReference>
<keyword evidence="1" id="KW-0472">Membrane</keyword>
<comment type="caution">
    <text evidence="3">The sequence shown here is derived from an EMBL/GenBank/DDBJ whole genome shotgun (WGS) entry which is preliminary data.</text>
</comment>
<name>A0A430FRQ7_9BIFI</name>
<dbReference type="AlphaFoldDB" id="A0A430FRQ7"/>
<keyword evidence="4" id="KW-1185">Reference proteome</keyword>
<keyword evidence="1" id="KW-1133">Transmembrane helix</keyword>
<keyword evidence="3" id="KW-0012">Acyltransferase</keyword>
<dbReference type="GO" id="GO:0016747">
    <property type="term" value="F:acyltransferase activity, transferring groups other than amino-acyl groups"/>
    <property type="evidence" value="ECO:0007669"/>
    <property type="project" value="InterPro"/>
</dbReference>
<evidence type="ECO:0000313" key="4">
    <source>
        <dbReference type="Proteomes" id="UP000287609"/>
    </source>
</evidence>
<feature type="transmembrane region" description="Helical" evidence="1">
    <location>
        <begin position="71"/>
        <end position="89"/>
    </location>
</feature>
<organism evidence="3 4">
    <name type="scientific">Bifidobacterium dolichotidis</name>
    <dbReference type="NCBI Taxonomy" id="2306976"/>
    <lineage>
        <taxon>Bacteria</taxon>
        <taxon>Bacillati</taxon>
        <taxon>Actinomycetota</taxon>
        <taxon>Actinomycetes</taxon>
        <taxon>Bifidobacteriales</taxon>
        <taxon>Bifidobacteriaceae</taxon>
        <taxon>Bifidobacterium</taxon>
    </lineage>
</organism>
<feature type="transmembrane region" description="Helical" evidence="1">
    <location>
        <begin position="196"/>
        <end position="216"/>
    </location>
</feature>
<evidence type="ECO:0000256" key="1">
    <source>
        <dbReference type="SAM" id="Phobius"/>
    </source>
</evidence>
<dbReference type="InterPro" id="IPR002656">
    <property type="entry name" value="Acyl_transf_3_dom"/>
</dbReference>
<gene>
    <name evidence="3" type="ORF">D2E26_0098</name>
</gene>
<keyword evidence="1" id="KW-0812">Transmembrane</keyword>
<dbReference type="Proteomes" id="UP000287609">
    <property type="component" value="Unassembled WGS sequence"/>
</dbReference>
<keyword evidence="3" id="KW-0808">Transferase</keyword>
<feature type="transmembrane region" description="Helical" evidence="1">
    <location>
        <begin position="170"/>
        <end position="189"/>
    </location>
</feature>
<evidence type="ECO:0000313" key="3">
    <source>
        <dbReference type="EMBL" id="RSX55535.1"/>
    </source>
</evidence>
<dbReference type="Pfam" id="PF01757">
    <property type="entry name" value="Acyl_transf_3"/>
    <property type="match status" value="1"/>
</dbReference>
<accession>A0A430FRQ7</accession>
<sequence>MIIAHHHVIHNVTDVCSLSSPVVSDFYLCLQVLGKIGVVIFFLISAWYLCDEKMTNIKKNYLRIFTLEKQLFFYSIALSSGTLLIHHFVKSFPSLSTSLAIKSVIPVWGEIWWYCTAYVAFLLFCPFVTRSLVMIGQRLHFYLVLLLTVTWGVIYGLTPLTYLGVLGDSFVFFIILYSFVAYIKWYGLVPNERQSWILAIFGCSVLIACIICGGILKKVTGIGLFEKIQVGFAGSGKLPVILAALGIFFIAINKKHLWHNKIVNSIAASTLAVYLIHEYPTIRMFLACQFDIGKLTVSSWAPLVSIGIVLGIFVVCTAIDYVRRFLFKFVLDRHPGKYANKIWSFTTQMVASSRVWMKLTKDIDEPSQELRA</sequence>
<feature type="transmembrane region" description="Helical" evidence="1">
    <location>
        <begin position="228"/>
        <end position="250"/>
    </location>
</feature>
<feature type="transmembrane region" description="Helical" evidence="1">
    <location>
        <begin position="141"/>
        <end position="158"/>
    </location>
</feature>
<proteinExistence type="predicted"/>
<reference evidence="3 4" key="1">
    <citation type="submission" date="2018-09" db="EMBL/GenBank/DDBJ databases">
        <title>Characterization of the phylogenetic diversity of five novel species belonging to the genus Bifidobacterium.</title>
        <authorList>
            <person name="Lugli G.A."/>
            <person name="Duranti S."/>
            <person name="Milani C."/>
        </authorList>
    </citation>
    <scope>NUCLEOTIDE SEQUENCE [LARGE SCALE GENOMIC DNA]</scope>
    <source>
        <strain evidence="3 4">2036B</strain>
    </source>
</reference>
<feature type="transmembrane region" description="Helical" evidence="1">
    <location>
        <begin position="32"/>
        <end position="50"/>
    </location>
</feature>
<feature type="transmembrane region" description="Helical" evidence="1">
    <location>
        <begin position="262"/>
        <end position="280"/>
    </location>
</feature>
<feature type="transmembrane region" description="Helical" evidence="1">
    <location>
        <begin position="300"/>
        <end position="322"/>
    </location>
</feature>
<feature type="domain" description="Acyltransferase 3" evidence="2">
    <location>
        <begin position="1"/>
        <end position="315"/>
    </location>
</feature>
<evidence type="ECO:0000259" key="2">
    <source>
        <dbReference type="Pfam" id="PF01757"/>
    </source>
</evidence>
<feature type="transmembrane region" description="Helical" evidence="1">
    <location>
        <begin position="111"/>
        <end position="129"/>
    </location>
</feature>